<dbReference type="AlphaFoldDB" id="A0A811ZKS7"/>
<evidence type="ECO:0000313" key="2">
    <source>
        <dbReference type="Proteomes" id="UP000645828"/>
    </source>
</evidence>
<proteinExistence type="predicted"/>
<name>A0A811ZKS7_NYCPR</name>
<dbReference type="EMBL" id="CAJHUB010000769">
    <property type="protein sequence ID" value="CAD7689488.1"/>
    <property type="molecule type" value="Genomic_DNA"/>
</dbReference>
<reference evidence="1" key="1">
    <citation type="submission" date="2020-12" db="EMBL/GenBank/DDBJ databases">
        <authorList>
            <consortium name="Molecular Ecology Group"/>
        </authorList>
    </citation>
    <scope>NUCLEOTIDE SEQUENCE</scope>
    <source>
        <strain evidence="1">TBG_1078</strain>
    </source>
</reference>
<gene>
    <name evidence="1" type="ORF">NYPRO_LOCUS22282</name>
</gene>
<protein>
    <submittedName>
        <fullName evidence="1">(raccoon dog) hypothetical protein</fullName>
    </submittedName>
</protein>
<comment type="caution">
    <text evidence="1">The sequence shown here is derived from an EMBL/GenBank/DDBJ whole genome shotgun (WGS) entry which is preliminary data.</text>
</comment>
<organism evidence="1 2">
    <name type="scientific">Nyctereutes procyonoides</name>
    <name type="common">Raccoon dog</name>
    <name type="synonym">Canis procyonoides</name>
    <dbReference type="NCBI Taxonomy" id="34880"/>
    <lineage>
        <taxon>Eukaryota</taxon>
        <taxon>Metazoa</taxon>
        <taxon>Chordata</taxon>
        <taxon>Craniata</taxon>
        <taxon>Vertebrata</taxon>
        <taxon>Euteleostomi</taxon>
        <taxon>Mammalia</taxon>
        <taxon>Eutheria</taxon>
        <taxon>Laurasiatheria</taxon>
        <taxon>Carnivora</taxon>
        <taxon>Caniformia</taxon>
        <taxon>Canidae</taxon>
        <taxon>Nyctereutes</taxon>
    </lineage>
</organism>
<keyword evidence="2" id="KW-1185">Reference proteome</keyword>
<accession>A0A811ZKS7</accession>
<evidence type="ECO:0000313" key="1">
    <source>
        <dbReference type="EMBL" id="CAD7689488.1"/>
    </source>
</evidence>
<sequence>MTEDRITGQLQHSVTKCHSAVVVFYNLGFIDIWGQIILCCGMCVHVTTPLYPGPSRGIWNNELPYILSLGIWEEDHTYSLHFQE</sequence>
<dbReference type="Proteomes" id="UP000645828">
    <property type="component" value="Unassembled WGS sequence"/>
</dbReference>